<dbReference type="EMBL" id="CP002542">
    <property type="protein sequence ID" value="AEA44929.1"/>
    <property type="molecule type" value="Genomic_DNA"/>
</dbReference>
<proteinExistence type="predicted"/>
<dbReference type="HOGENOM" id="CLU_541581_0_0_10"/>
<evidence type="ECO:0008006" key="3">
    <source>
        <dbReference type="Google" id="ProtNLM"/>
    </source>
</evidence>
<dbReference type="Proteomes" id="UP000007463">
    <property type="component" value="Chromosome"/>
</dbReference>
<evidence type="ECO:0000313" key="1">
    <source>
        <dbReference type="EMBL" id="AEA44929.1"/>
    </source>
</evidence>
<evidence type="ECO:0000313" key="2">
    <source>
        <dbReference type="Proteomes" id="UP000007463"/>
    </source>
</evidence>
<dbReference type="AlphaFoldDB" id="F2IJ59"/>
<organism evidence="1 2">
    <name type="scientific">Fluviicola taffensis (strain DSM 16823 / NCIMB 13979 / RW262)</name>
    <dbReference type="NCBI Taxonomy" id="755732"/>
    <lineage>
        <taxon>Bacteria</taxon>
        <taxon>Pseudomonadati</taxon>
        <taxon>Bacteroidota</taxon>
        <taxon>Flavobacteriia</taxon>
        <taxon>Flavobacteriales</taxon>
        <taxon>Crocinitomicaceae</taxon>
        <taxon>Fluviicola</taxon>
    </lineage>
</organism>
<dbReference type="OrthoDB" id="1330288at2"/>
<protein>
    <recommendedName>
        <fullName evidence="3">DUF2357 domain-containing protein</fullName>
    </recommendedName>
</protein>
<dbReference type="RefSeq" id="WP_013687698.1">
    <property type="nucleotide sequence ID" value="NC_015321.1"/>
</dbReference>
<keyword evidence="2" id="KW-1185">Reference proteome</keyword>
<reference evidence="1 2" key="1">
    <citation type="journal article" date="2011" name="Stand. Genomic Sci.">
        <title>Complete genome sequence of the gliding freshwater bacterium Fluviicola taffensis type strain (RW262).</title>
        <authorList>
            <person name="Woyke T."/>
            <person name="Chertkov O."/>
            <person name="Lapidus A."/>
            <person name="Nolan M."/>
            <person name="Lucas S."/>
            <person name="Del Rio T.G."/>
            <person name="Tice H."/>
            <person name="Cheng J.F."/>
            <person name="Tapia R."/>
            <person name="Han C."/>
            <person name="Goodwin L."/>
            <person name="Pitluck S."/>
            <person name="Liolios K."/>
            <person name="Pagani I."/>
            <person name="Ivanova N."/>
            <person name="Huntemann M."/>
            <person name="Mavromatis K."/>
            <person name="Mikhailova N."/>
            <person name="Pati A."/>
            <person name="Chen A."/>
            <person name="Palaniappan K."/>
            <person name="Land M."/>
            <person name="Hauser L."/>
            <person name="Brambilla E.M."/>
            <person name="Rohde M."/>
            <person name="Mwirichia R."/>
            <person name="Sikorski J."/>
            <person name="Tindall B.J."/>
            <person name="Goker M."/>
            <person name="Bristow J."/>
            <person name="Eisen J.A."/>
            <person name="Markowitz V."/>
            <person name="Hugenholtz P."/>
            <person name="Klenk H.P."/>
            <person name="Kyrpides N.C."/>
        </authorList>
    </citation>
    <scope>NUCLEOTIDE SEQUENCE [LARGE SCALE GENOMIC DNA]</scope>
    <source>
        <strain evidence="2">DSM 16823 / RW262 / RW262</strain>
    </source>
</reference>
<sequence>MTLTIAFDDLLVEIESAYNASTLKRDYYENYLNNQLGICTLVNVLRFNPAAAGIDFQVIDSFPVNHPKSKIYIRNTEKAPIPKEHCPELEKVLFQIKIEQHDLVEIQKPIKHASNTVLFLSNHHWSNLTNEQLIFLYFASKFQELEKQCYAQLKYSLSELGEKQVKRSIQKLQRILVDWSTDLIQLFHLDRLTRSRSQKLQYDRYTLFSHGYDCLENILVHLEKHYSKYLDKDLFVPFSVISSRVNCLKPKVERLKTTIITKKYDAEFNELLFAPLFMISNVSQKKRITYQQLMFVEVLVERLFRFFYDTKNEPNKIEQLHLVLLSLNYNCPNYYAYLTAKMNERIESLEKHELLMQLLKWMKAVNQTVVIEDIAFKPSNKPLRYWIEKWLEEEIWFLNETEKRNPIGQVKTTSSDPLPKMELDCSVNELALLIRLFSETGIIGVKNHKVLMQQVSQTFQTSKVKEISPKSLSNKYYEADHTTIASVKGIIIDLLNRLNSK</sequence>
<name>F2IJ59_FLUTR</name>
<dbReference type="eggNOG" id="ENOG503338T">
    <property type="taxonomic scope" value="Bacteria"/>
</dbReference>
<reference evidence="2" key="2">
    <citation type="submission" date="2011-02" db="EMBL/GenBank/DDBJ databases">
        <title>The complete genome of Fluviicola taffensis DSM 16823.</title>
        <authorList>
            <consortium name="US DOE Joint Genome Institute (JGI-PGF)"/>
            <person name="Lucas S."/>
            <person name="Copeland A."/>
            <person name="Lapidus A."/>
            <person name="Bruce D."/>
            <person name="Goodwin L."/>
            <person name="Pitluck S."/>
            <person name="Kyrpides N."/>
            <person name="Mavromatis K."/>
            <person name="Ivanova N."/>
            <person name="Mikhailova N."/>
            <person name="Pagani I."/>
            <person name="Chertkov O."/>
            <person name="Detter J.C."/>
            <person name="Han C."/>
            <person name="Tapia R."/>
            <person name="Land M."/>
            <person name="Hauser L."/>
            <person name="Markowitz V."/>
            <person name="Cheng J.-F."/>
            <person name="Hugenholtz P."/>
            <person name="Woyke T."/>
            <person name="Wu D."/>
            <person name="Tindall B."/>
            <person name="Pomrenke H.G."/>
            <person name="Brambilla E."/>
            <person name="Klenk H.-P."/>
            <person name="Eisen J.A."/>
        </authorList>
    </citation>
    <scope>NUCLEOTIDE SEQUENCE [LARGE SCALE GENOMIC DNA]</scope>
    <source>
        <strain evidence="2">DSM 16823 / RW262 / RW262</strain>
    </source>
</reference>
<dbReference type="KEGG" id="fte:Fluta_2950"/>
<gene>
    <name evidence="1" type="ordered locus">Fluta_2950</name>
</gene>
<accession>F2IJ59</accession>